<dbReference type="Proteomes" id="UP001054889">
    <property type="component" value="Unassembled WGS sequence"/>
</dbReference>
<dbReference type="InterPro" id="IPR000528">
    <property type="entry name" value="Plant_nsLTP"/>
</dbReference>
<dbReference type="AlphaFoldDB" id="A0AAV5FUY2"/>
<comment type="caution">
    <text evidence="4">The sequence shown here is derived from an EMBL/GenBank/DDBJ whole genome shotgun (WGS) entry which is preliminary data.</text>
</comment>
<dbReference type="EMBL" id="BQKI01000097">
    <property type="protein sequence ID" value="GJN38573.1"/>
    <property type="molecule type" value="Genomic_DNA"/>
</dbReference>
<feature type="signal peptide" evidence="2">
    <location>
        <begin position="1"/>
        <end position="18"/>
    </location>
</feature>
<name>A0AAV5FUY2_ELECO</name>
<dbReference type="Gene3D" id="1.10.110.10">
    <property type="entry name" value="Plant lipid-transfer and hydrophobic proteins"/>
    <property type="match status" value="1"/>
</dbReference>
<evidence type="ECO:0000313" key="5">
    <source>
        <dbReference type="Proteomes" id="UP001054889"/>
    </source>
</evidence>
<dbReference type="InterPro" id="IPR016140">
    <property type="entry name" value="Bifunc_inhib/LTP/seed_store"/>
</dbReference>
<dbReference type="GO" id="GO:0006869">
    <property type="term" value="P:lipid transport"/>
    <property type="evidence" value="ECO:0007669"/>
    <property type="project" value="InterPro"/>
</dbReference>
<reference evidence="4" key="2">
    <citation type="submission" date="2021-12" db="EMBL/GenBank/DDBJ databases">
        <title>Resequencing data analysis of finger millet.</title>
        <authorList>
            <person name="Hatakeyama M."/>
            <person name="Aluri S."/>
            <person name="Balachadran M.T."/>
            <person name="Sivarajan S.R."/>
            <person name="Poveda L."/>
            <person name="Shimizu-Inatsugi R."/>
            <person name="Schlapbach R."/>
            <person name="Sreeman S.M."/>
            <person name="Shimizu K.K."/>
        </authorList>
    </citation>
    <scope>NUCLEOTIDE SEQUENCE</scope>
</reference>
<keyword evidence="5" id="KW-1185">Reference proteome</keyword>
<evidence type="ECO:0000256" key="2">
    <source>
        <dbReference type="SAM" id="SignalP"/>
    </source>
</evidence>
<keyword evidence="2" id="KW-0732">Signal</keyword>
<gene>
    <name evidence="4" type="primary">gb27628</name>
    <name evidence="4" type="ORF">PR202_gb27628</name>
</gene>
<dbReference type="PRINTS" id="PR00382">
    <property type="entry name" value="LIPIDTRNSFER"/>
</dbReference>
<protein>
    <recommendedName>
        <fullName evidence="1">Non-specific lipid-transfer protein</fullName>
    </recommendedName>
</protein>
<sequence>MKTIGAFAVVLLATMLAAQQLVAVQGEIECYEVVQELMPCLGYLQGQEPSPPAGCCDGARALYAAADTREERQQTCVCLKAAYLQYNVRDSAAQALPKACHLGLSVPVTPGIDCSK</sequence>
<dbReference type="SUPFAM" id="SSF47699">
    <property type="entry name" value="Bifunctional inhibitor/lipid-transfer protein/seed storage 2S albumin"/>
    <property type="match status" value="1"/>
</dbReference>
<feature type="domain" description="Bifunctional inhibitor/plant lipid transfer protein/seed storage helical" evidence="3">
    <location>
        <begin position="30"/>
        <end position="114"/>
    </location>
</feature>
<evidence type="ECO:0000313" key="4">
    <source>
        <dbReference type="EMBL" id="GJN38573.1"/>
    </source>
</evidence>
<organism evidence="4 5">
    <name type="scientific">Eleusine coracana subsp. coracana</name>
    <dbReference type="NCBI Taxonomy" id="191504"/>
    <lineage>
        <taxon>Eukaryota</taxon>
        <taxon>Viridiplantae</taxon>
        <taxon>Streptophyta</taxon>
        <taxon>Embryophyta</taxon>
        <taxon>Tracheophyta</taxon>
        <taxon>Spermatophyta</taxon>
        <taxon>Magnoliopsida</taxon>
        <taxon>Liliopsida</taxon>
        <taxon>Poales</taxon>
        <taxon>Poaceae</taxon>
        <taxon>PACMAD clade</taxon>
        <taxon>Chloridoideae</taxon>
        <taxon>Cynodonteae</taxon>
        <taxon>Eleusininae</taxon>
        <taxon>Eleusine</taxon>
    </lineage>
</organism>
<keyword evidence="1" id="KW-0446">Lipid-binding</keyword>
<reference evidence="4" key="1">
    <citation type="journal article" date="2018" name="DNA Res.">
        <title>Multiple hybrid de novo genome assembly of finger millet, an orphan allotetraploid crop.</title>
        <authorList>
            <person name="Hatakeyama M."/>
            <person name="Aluri S."/>
            <person name="Balachadran M.T."/>
            <person name="Sivarajan S.R."/>
            <person name="Patrignani A."/>
            <person name="Gruter S."/>
            <person name="Poveda L."/>
            <person name="Shimizu-Inatsugi R."/>
            <person name="Baeten J."/>
            <person name="Francoijs K.J."/>
            <person name="Nataraja K.N."/>
            <person name="Reddy Y.A.N."/>
            <person name="Phadnis S."/>
            <person name="Ravikumar R.L."/>
            <person name="Schlapbach R."/>
            <person name="Sreeman S.M."/>
            <person name="Shimizu K.K."/>
        </authorList>
    </citation>
    <scope>NUCLEOTIDE SEQUENCE</scope>
</reference>
<dbReference type="InterPro" id="IPR036312">
    <property type="entry name" value="Bifun_inhib/LTP/seed_sf"/>
</dbReference>
<feature type="chain" id="PRO_5043517728" description="Non-specific lipid-transfer protein" evidence="2">
    <location>
        <begin position="19"/>
        <end position="116"/>
    </location>
</feature>
<evidence type="ECO:0000259" key="3">
    <source>
        <dbReference type="SMART" id="SM00499"/>
    </source>
</evidence>
<dbReference type="SMART" id="SM00499">
    <property type="entry name" value="AAI"/>
    <property type="match status" value="1"/>
</dbReference>
<evidence type="ECO:0000256" key="1">
    <source>
        <dbReference type="RuleBase" id="RU000628"/>
    </source>
</evidence>
<dbReference type="GO" id="GO:0008289">
    <property type="term" value="F:lipid binding"/>
    <property type="evidence" value="ECO:0007669"/>
    <property type="project" value="UniProtKB-KW"/>
</dbReference>
<dbReference type="CDD" id="cd01960">
    <property type="entry name" value="nsLTP1"/>
    <property type="match status" value="1"/>
</dbReference>
<keyword evidence="1" id="KW-0813">Transport</keyword>
<dbReference type="PANTHER" id="PTHR33076">
    <property type="entry name" value="NON-SPECIFIC LIPID-TRANSFER PROTEIN 2-RELATED"/>
    <property type="match status" value="1"/>
</dbReference>
<accession>A0AAV5FUY2</accession>
<comment type="function">
    <text evidence="1">Plant non-specific lipid-transfer proteins transfer phospholipids as well as galactolipids across membranes. May play a role in wax or cutin deposition in the cell walls of expanding epidermal cells and certain secretory tissues.</text>
</comment>
<proteinExistence type="inferred from homology"/>
<dbReference type="Pfam" id="PF00234">
    <property type="entry name" value="Tryp_alpha_amyl"/>
    <property type="match status" value="1"/>
</dbReference>
<comment type="similarity">
    <text evidence="1">Belongs to the plant LTP family.</text>
</comment>